<dbReference type="AlphaFoldDB" id="A0A1M4MP42"/>
<sequence>MRQRDREGHAERDIARGSLTVVTGIALFVYREVYLILVTRFFARVVVTLLRVVREKGIYRRASGTRPVCSPVLGLLAVTLPR</sequence>
<organism evidence="1 2">
    <name type="scientific">Methanoculleus chikugoensis</name>
    <dbReference type="NCBI Taxonomy" id="118126"/>
    <lineage>
        <taxon>Archaea</taxon>
        <taxon>Methanobacteriati</taxon>
        <taxon>Methanobacteriota</taxon>
        <taxon>Stenosarchaea group</taxon>
        <taxon>Methanomicrobia</taxon>
        <taxon>Methanomicrobiales</taxon>
        <taxon>Methanomicrobiaceae</taxon>
        <taxon>Methanoculleus</taxon>
    </lineage>
</organism>
<evidence type="ECO:0000313" key="2">
    <source>
        <dbReference type="Proteomes" id="UP000184671"/>
    </source>
</evidence>
<name>A0A1M4MP42_9EURY</name>
<dbReference type="EMBL" id="FMID01000061">
    <property type="protein sequence ID" value="SCL76558.1"/>
    <property type="molecule type" value="Genomic_DNA"/>
</dbReference>
<protein>
    <submittedName>
        <fullName evidence="1">Uncharacterized protein</fullName>
    </submittedName>
</protein>
<proteinExistence type="predicted"/>
<evidence type="ECO:0000313" key="1">
    <source>
        <dbReference type="EMBL" id="SCL76558.1"/>
    </source>
</evidence>
<reference evidence="1 2" key="1">
    <citation type="submission" date="2016-08" db="EMBL/GenBank/DDBJ databases">
        <authorList>
            <person name="Seilhamer J.J."/>
        </authorList>
    </citation>
    <scope>NUCLEOTIDE SEQUENCE [LARGE SCALE GENOMIC DNA]</scope>
    <source>
        <strain evidence="1">L21-II-0</strain>
    </source>
</reference>
<dbReference type="RefSeq" id="WP_074370755.1">
    <property type="nucleotide sequence ID" value="NZ_FMID01000061.1"/>
</dbReference>
<dbReference type="Proteomes" id="UP000184671">
    <property type="component" value="Unassembled WGS sequence"/>
</dbReference>
<gene>
    <name evidence="1" type="ORF">L21_2492</name>
</gene>
<accession>A0A1M4MP42</accession>